<proteinExistence type="predicted"/>
<feature type="compositionally biased region" description="Low complexity" evidence="1">
    <location>
        <begin position="121"/>
        <end position="133"/>
    </location>
</feature>
<evidence type="ECO:0000313" key="2">
    <source>
        <dbReference type="EMBL" id="SHG54479.1"/>
    </source>
</evidence>
<organism evidence="2 3">
    <name type="scientific">Hydrocarboniphaga daqingensis</name>
    <dbReference type="NCBI Taxonomy" id="490188"/>
    <lineage>
        <taxon>Bacteria</taxon>
        <taxon>Pseudomonadati</taxon>
        <taxon>Pseudomonadota</taxon>
        <taxon>Gammaproteobacteria</taxon>
        <taxon>Nevskiales</taxon>
        <taxon>Nevskiaceae</taxon>
        <taxon>Hydrocarboniphaga</taxon>
    </lineage>
</organism>
<name>A0A1M5KPN1_9GAMM</name>
<protein>
    <submittedName>
        <fullName evidence="2">Uncharacterized protein</fullName>
    </submittedName>
</protein>
<feature type="region of interest" description="Disordered" evidence="1">
    <location>
        <begin position="113"/>
        <end position="142"/>
    </location>
</feature>
<dbReference type="RefSeq" id="WP_072893885.1">
    <property type="nucleotide sequence ID" value="NZ_FQWZ01000001.1"/>
</dbReference>
<dbReference type="EMBL" id="FQWZ01000001">
    <property type="protein sequence ID" value="SHG54479.1"/>
    <property type="molecule type" value="Genomic_DNA"/>
</dbReference>
<keyword evidence="3" id="KW-1185">Reference proteome</keyword>
<dbReference type="AlphaFoldDB" id="A0A1M5KPN1"/>
<accession>A0A1M5KPN1</accession>
<reference evidence="2 3" key="1">
    <citation type="submission" date="2016-11" db="EMBL/GenBank/DDBJ databases">
        <authorList>
            <person name="Jaros S."/>
            <person name="Januszkiewicz K."/>
            <person name="Wedrychowicz H."/>
        </authorList>
    </citation>
    <scope>NUCLEOTIDE SEQUENCE [LARGE SCALE GENOMIC DNA]</scope>
    <source>
        <strain evidence="2 3">CGMCC 1.7049</strain>
    </source>
</reference>
<gene>
    <name evidence="2" type="ORF">SAMN04488068_0675</name>
</gene>
<evidence type="ECO:0000313" key="3">
    <source>
        <dbReference type="Proteomes" id="UP000199758"/>
    </source>
</evidence>
<evidence type="ECO:0000256" key="1">
    <source>
        <dbReference type="SAM" id="MobiDB-lite"/>
    </source>
</evidence>
<dbReference type="STRING" id="490188.SAMN04488068_0675"/>
<dbReference type="Proteomes" id="UP000199758">
    <property type="component" value="Unassembled WGS sequence"/>
</dbReference>
<sequence>MKSVQRSVRLQQALAGLLLGVGVVPASLASDLGGQRSFQFADPNQRLVQLNTLDLRERKRGGAFQFNTTNNIDRQINCNFTVTATGNAASPTHAGAGIAPVGMQGSGLNATTTGNQAQADNSASGVNSNVSGSITPDRANASPVSVGGDLSVGATGRGGFPTLAELANASASVGNPIRLDGNSQLNSGSHAANGTNVNQVGQSNTGSTLTSGINNSPTTVSLGNISADGAQILNSVDTSQSINDTQVAANVDGSRACDFVETQP</sequence>